<evidence type="ECO:0000313" key="3">
    <source>
        <dbReference type="EMBL" id="GAA2135310.1"/>
    </source>
</evidence>
<keyword evidence="2" id="KW-0472">Membrane</keyword>
<keyword evidence="4" id="KW-1185">Reference proteome</keyword>
<feature type="region of interest" description="Disordered" evidence="1">
    <location>
        <begin position="100"/>
        <end position="177"/>
    </location>
</feature>
<reference evidence="3 4" key="1">
    <citation type="journal article" date="2019" name="Int. J. Syst. Evol. Microbiol.">
        <title>The Global Catalogue of Microorganisms (GCM) 10K type strain sequencing project: providing services to taxonomists for standard genome sequencing and annotation.</title>
        <authorList>
            <consortium name="The Broad Institute Genomics Platform"/>
            <consortium name="The Broad Institute Genome Sequencing Center for Infectious Disease"/>
            <person name="Wu L."/>
            <person name="Ma J."/>
        </authorList>
    </citation>
    <scope>NUCLEOTIDE SEQUENCE [LARGE SCALE GENOMIC DNA]</scope>
    <source>
        <strain evidence="3 4">JCM 14560</strain>
    </source>
</reference>
<feature type="region of interest" description="Disordered" evidence="1">
    <location>
        <begin position="1"/>
        <end position="39"/>
    </location>
</feature>
<dbReference type="EMBL" id="BAAANT010000005">
    <property type="protein sequence ID" value="GAA2135310.1"/>
    <property type="molecule type" value="Genomic_DNA"/>
</dbReference>
<dbReference type="RefSeq" id="WP_344461799.1">
    <property type="nucleotide sequence ID" value="NZ_BAAANT010000005.1"/>
</dbReference>
<gene>
    <name evidence="3" type="ORF">GCM10009760_13720</name>
</gene>
<feature type="transmembrane region" description="Helical" evidence="2">
    <location>
        <begin position="42"/>
        <end position="63"/>
    </location>
</feature>
<accession>A0ABN2Z1E8</accession>
<evidence type="ECO:0000256" key="2">
    <source>
        <dbReference type="SAM" id="Phobius"/>
    </source>
</evidence>
<comment type="caution">
    <text evidence="3">The sequence shown here is derived from an EMBL/GenBank/DDBJ whole genome shotgun (WGS) entry which is preliminary data.</text>
</comment>
<organism evidence="3 4">
    <name type="scientific">Kitasatospora kazusensis</name>
    <dbReference type="NCBI Taxonomy" id="407974"/>
    <lineage>
        <taxon>Bacteria</taxon>
        <taxon>Bacillati</taxon>
        <taxon>Actinomycetota</taxon>
        <taxon>Actinomycetes</taxon>
        <taxon>Kitasatosporales</taxon>
        <taxon>Streptomycetaceae</taxon>
        <taxon>Kitasatospora</taxon>
    </lineage>
</organism>
<dbReference type="Proteomes" id="UP001422759">
    <property type="component" value="Unassembled WGS sequence"/>
</dbReference>
<name>A0ABN2Z1E8_9ACTN</name>
<evidence type="ECO:0000313" key="4">
    <source>
        <dbReference type="Proteomes" id="UP001422759"/>
    </source>
</evidence>
<protein>
    <submittedName>
        <fullName evidence="3">Uncharacterized protein</fullName>
    </submittedName>
</protein>
<keyword evidence="2" id="KW-0812">Transmembrane</keyword>
<sequence length="325" mass="31467">MNDGAQDHFGWGPTAGQGATPDWAALADQHQQDAQRRKQRRVIGAVVGGVLAVGGLTATAVAVTGHGKGAPGRATVALGGTAPAPAGSPAADPGGVGFAPAPASASASAGASGGASASASASGSATAARPSAGGTAPDGQPAPQPSAPGAGPGGPTPDDPLTVISSAGTDTAPLNPAALFPDRTLTVGGQVWTQVTTATTDPCWRATTGGLGEIADHGCRTVLRATYASGHSAVTVGVAVYDQRSQADAGDRAYQGQLQGLVTQGSIAFCVTPGCVNTHAAVGRYGYFTVSGTLRPGGDTADATASAAGPGFADYVRGRLLARGH</sequence>
<feature type="compositionally biased region" description="Low complexity" evidence="1">
    <location>
        <begin position="100"/>
        <end position="139"/>
    </location>
</feature>
<evidence type="ECO:0000256" key="1">
    <source>
        <dbReference type="SAM" id="MobiDB-lite"/>
    </source>
</evidence>
<proteinExistence type="predicted"/>
<keyword evidence="2" id="KW-1133">Transmembrane helix</keyword>